<feature type="signal peptide" evidence="1">
    <location>
        <begin position="1"/>
        <end position="22"/>
    </location>
</feature>
<keyword evidence="3" id="KW-1185">Reference proteome</keyword>
<evidence type="ECO:0000313" key="2">
    <source>
        <dbReference type="EMBL" id="GJM62684.1"/>
    </source>
</evidence>
<proteinExistence type="predicted"/>
<reference evidence="2 3" key="1">
    <citation type="submission" date="2021-12" db="EMBL/GenBank/DDBJ databases">
        <title>Genome sequencing of bacteria with rrn-lacking chromosome and rrn-plasmid.</title>
        <authorList>
            <person name="Anda M."/>
            <person name="Iwasaki W."/>
        </authorList>
    </citation>
    <scope>NUCLEOTIDE SEQUENCE [LARGE SCALE GENOMIC DNA]</scope>
    <source>
        <strain evidence="2 3">NBRC 15940</strain>
    </source>
</reference>
<dbReference type="AlphaFoldDB" id="A0AAN4VZ19"/>
<evidence type="ECO:0000256" key="1">
    <source>
        <dbReference type="SAM" id="SignalP"/>
    </source>
</evidence>
<dbReference type="EMBL" id="BQKE01000002">
    <property type="protein sequence ID" value="GJM62684.1"/>
    <property type="molecule type" value="Genomic_DNA"/>
</dbReference>
<evidence type="ECO:0000313" key="3">
    <source>
        <dbReference type="Proteomes" id="UP001310022"/>
    </source>
</evidence>
<name>A0AAN4VZ19_9BACT</name>
<feature type="chain" id="PRO_5042810036" description="Alginate export domain-containing protein" evidence="1">
    <location>
        <begin position="23"/>
        <end position="449"/>
    </location>
</feature>
<sequence length="449" mass="50816">MKKHYIMVLLLSFWFAATPVLAQEDSPQTGDLEVKLQVRPRAEFRNGAFTLRAPDQDPAFFITNRARVSAYYGTDRLNLGFSGQNYSVYGSTPQIETEGTFMLNEAWAELLASSWAFRIGRQQLTYDGDRILGTLDWHQSGRWHDALLTKYRGEHLKLDVALAWNQNQENQFGIAYDPGTGQPYKAMQMVRLENKFSEKVDLSAIFLNLGFQRFDDNSNPISGMNNFQTVGLNLVYTPRDWMVKLIGYYQFGDDAGGISSDAYFGSLRLDYMPSDSRWSFLAGVDYVSGNEATIVDNPGEGDALLTYDVADQNAFNPLYGTHHIYYGLMDYFFVTPDSYGKLGLFDKYFGVAFKASSKFSLDVAVHHFNGGAKILDSTGDDDGNYLGTEVDLSFKYVIMKDVVMTGGYQQMFADDNMQLLKNKPEAEDTQNVVWLMVNINPTIFKRKMN</sequence>
<keyword evidence="1" id="KW-0732">Signal</keyword>
<dbReference type="RefSeq" id="WP_338237929.1">
    <property type="nucleotide sequence ID" value="NZ_BQKE01000002.1"/>
</dbReference>
<organism evidence="2 3">
    <name type="scientific">Persicobacter diffluens</name>
    <dbReference type="NCBI Taxonomy" id="981"/>
    <lineage>
        <taxon>Bacteria</taxon>
        <taxon>Pseudomonadati</taxon>
        <taxon>Bacteroidota</taxon>
        <taxon>Cytophagia</taxon>
        <taxon>Cytophagales</taxon>
        <taxon>Persicobacteraceae</taxon>
        <taxon>Persicobacter</taxon>
    </lineage>
</organism>
<comment type="caution">
    <text evidence="2">The sequence shown here is derived from an EMBL/GenBank/DDBJ whole genome shotgun (WGS) entry which is preliminary data.</text>
</comment>
<gene>
    <name evidence="2" type="ORF">PEDI_32360</name>
</gene>
<protein>
    <recommendedName>
        <fullName evidence="4">Alginate export domain-containing protein</fullName>
    </recommendedName>
</protein>
<accession>A0AAN4VZ19</accession>
<dbReference type="SUPFAM" id="SSF56935">
    <property type="entry name" value="Porins"/>
    <property type="match status" value="1"/>
</dbReference>
<dbReference type="Proteomes" id="UP001310022">
    <property type="component" value="Unassembled WGS sequence"/>
</dbReference>
<evidence type="ECO:0008006" key="4">
    <source>
        <dbReference type="Google" id="ProtNLM"/>
    </source>
</evidence>